<comment type="similarity">
    <text evidence="1 3">Belongs to the bacterial flagellin family.</text>
</comment>
<evidence type="ECO:0000256" key="3">
    <source>
        <dbReference type="RuleBase" id="RU362073"/>
    </source>
</evidence>
<accession>A0A9W6N4Y1</accession>
<evidence type="ECO:0000256" key="1">
    <source>
        <dbReference type="ARBA" id="ARBA00005709"/>
    </source>
</evidence>
<evidence type="ECO:0000313" key="7">
    <source>
        <dbReference type="Proteomes" id="UP001143364"/>
    </source>
</evidence>
<keyword evidence="2 3" id="KW-0975">Bacterial flagellum</keyword>
<dbReference type="EMBL" id="BSFK01000016">
    <property type="protein sequence ID" value="GLK77800.1"/>
    <property type="molecule type" value="Genomic_DNA"/>
</dbReference>
<dbReference type="SUPFAM" id="SSF64518">
    <property type="entry name" value="Phase 1 flagellin"/>
    <property type="match status" value="2"/>
</dbReference>
<evidence type="ECO:0000313" key="6">
    <source>
        <dbReference type="EMBL" id="GLK77800.1"/>
    </source>
</evidence>
<evidence type="ECO:0000259" key="5">
    <source>
        <dbReference type="Pfam" id="PF00700"/>
    </source>
</evidence>
<reference evidence="6" key="2">
    <citation type="submission" date="2023-01" db="EMBL/GenBank/DDBJ databases">
        <authorList>
            <person name="Sun Q."/>
            <person name="Evtushenko L."/>
        </authorList>
    </citation>
    <scope>NUCLEOTIDE SEQUENCE</scope>
    <source>
        <strain evidence="6">VKM B-2555</strain>
    </source>
</reference>
<comment type="subcellular location">
    <subcellularLocation>
        <location evidence="3">Secreted</location>
    </subcellularLocation>
    <subcellularLocation>
        <location evidence="3">Bacterial flagellum</location>
    </subcellularLocation>
</comment>
<comment type="function">
    <text evidence="3">Flagellin is the subunit protein which polymerizes to form the filaments of bacterial flagella.</text>
</comment>
<protein>
    <recommendedName>
        <fullName evidence="3">Flagellin</fullName>
    </recommendedName>
</protein>
<name>A0A9W6N4Y1_9HYPH</name>
<dbReference type="InterPro" id="IPR046358">
    <property type="entry name" value="Flagellin_C"/>
</dbReference>
<evidence type="ECO:0000259" key="4">
    <source>
        <dbReference type="Pfam" id="PF00669"/>
    </source>
</evidence>
<keyword evidence="7" id="KW-1185">Reference proteome</keyword>
<comment type="caution">
    <text evidence="6">The sequence shown here is derived from an EMBL/GenBank/DDBJ whole genome shotgun (WGS) entry which is preliminary data.</text>
</comment>
<evidence type="ECO:0000256" key="2">
    <source>
        <dbReference type="ARBA" id="ARBA00023143"/>
    </source>
</evidence>
<feature type="domain" description="Flagellin N-terminal" evidence="4">
    <location>
        <begin position="7"/>
        <end position="113"/>
    </location>
</feature>
<dbReference type="GO" id="GO:0005576">
    <property type="term" value="C:extracellular region"/>
    <property type="evidence" value="ECO:0007669"/>
    <property type="project" value="UniProtKB-SubCell"/>
</dbReference>
<dbReference type="Pfam" id="PF00669">
    <property type="entry name" value="Flagellin_N"/>
    <property type="match status" value="1"/>
</dbReference>
<gene>
    <name evidence="6" type="ORF">GCM10008171_30540</name>
</gene>
<dbReference type="GO" id="GO:0005198">
    <property type="term" value="F:structural molecule activity"/>
    <property type="evidence" value="ECO:0007669"/>
    <property type="project" value="UniProtKB-UniRule"/>
</dbReference>
<sequence>MSDITLNSAVRSNLRTLQSTTELMGRTEERLSTGKKVNSALDNPSSFFTAQSLDRRASDLSNLLDSVSNSVKTIEAADNGISAISDLVTQMKSVARSAQQSTSAVSEKASFTSAAVTGATAENLLGTGAGGSAATATTLSGVGAVAATYTGGTLSINGTNVTIADNSDADAVKTAIDAAGITGLTVTNTAGTLSFSLASGDDLTLTSSTAALADNLGLSAAGGTDTAVTSTNGTPATPATNDLTGKTLTVTVGDGETSTITFGTGAGQISTLAGLNDALAGSNAKASISSDGKLTIETTNEYGSADLAIGGTAVSTDGTPAAGEIFGVATPAAATKTAVLEGDGKSRRTDYMNDYNDLRQQIAELAKDASYNGVNLLAGDDLSVVFNEDGSSKLDVSGVDVMDVLGLSDISFEDFADSSKIEDVVSKLNDALGSLDSLSSRLGSQLSVVETRQSFTKDMVGTLEDGSLALTGADTNEEAANLATLQTRQSLIVSSLSISTSQEQNVLQLLR</sequence>
<dbReference type="Gene3D" id="1.20.1330.10">
    <property type="entry name" value="f41 fragment of flagellin, N-terminal domain"/>
    <property type="match status" value="1"/>
</dbReference>
<dbReference type="GO" id="GO:0009288">
    <property type="term" value="C:bacterial-type flagellum"/>
    <property type="evidence" value="ECO:0007669"/>
    <property type="project" value="UniProtKB-SubCell"/>
</dbReference>
<dbReference type="Proteomes" id="UP001143364">
    <property type="component" value="Unassembled WGS sequence"/>
</dbReference>
<dbReference type="AlphaFoldDB" id="A0A9W6N4Y1"/>
<organism evidence="6 7">
    <name type="scientific">Methylopila jiangsuensis</name>
    <dbReference type="NCBI Taxonomy" id="586230"/>
    <lineage>
        <taxon>Bacteria</taxon>
        <taxon>Pseudomonadati</taxon>
        <taxon>Pseudomonadota</taxon>
        <taxon>Alphaproteobacteria</taxon>
        <taxon>Hyphomicrobiales</taxon>
        <taxon>Methylopilaceae</taxon>
        <taxon>Methylopila</taxon>
    </lineage>
</organism>
<keyword evidence="3" id="KW-0964">Secreted</keyword>
<proteinExistence type="inferred from homology"/>
<dbReference type="RefSeq" id="WP_271205638.1">
    <property type="nucleotide sequence ID" value="NZ_BSFK01000016.1"/>
</dbReference>
<dbReference type="Pfam" id="PF00700">
    <property type="entry name" value="Flagellin_C"/>
    <property type="match status" value="1"/>
</dbReference>
<dbReference type="InterPro" id="IPR001029">
    <property type="entry name" value="Flagellin_N"/>
</dbReference>
<feature type="domain" description="Flagellin C-terminal" evidence="5">
    <location>
        <begin position="427"/>
        <end position="510"/>
    </location>
</feature>
<reference evidence="6" key="1">
    <citation type="journal article" date="2014" name="Int. J. Syst. Evol. Microbiol.">
        <title>Complete genome sequence of Corynebacterium casei LMG S-19264T (=DSM 44701T), isolated from a smear-ripened cheese.</title>
        <authorList>
            <consortium name="US DOE Joint Genome Institute (JGI-PGF)"/>
            <person name="Walter F."/>
            <person name="Albersmeier A."/>
            <person name="Kalinowski J."/>
            <person name="Ruckert C."/>
        </authorList>
    </citation>
    <scope>NUCLEOTIDE SEQUENCE</scope>
    <source>
        <strain evidence="6">VKM B-2555</strain>
    </source>
</reference>